<accession>A0A835V4P3</accession>
<evidence type="ECO:0000313" key="2">
    <source>
        <dbReference type="EMBL" id="KAG0484568.1"/>
    </source>
</evidence>
<feature type="compositionally biased region" description="Basic and acidic residues" evidence="1">
    <location>
        <begin position="168"/>
        <end position="181"/>
    </location>
</feature>
<keyword evidence="3" id="KW-1185">Reference proteome</keyword>
<comment type="caution">
    <text evidence="2">The sequence shown here is derived from an EMBL/GenBank/DDBJ whole genome shotgun (WGS) entry which is preliminary data.</text>
</comment>
<sequence>MTLTLRTYRRKPHFFIDAPIPFFFLDPSAPYCKDFLRSSSAPPVTSSHCTSAYSPRTPRNPSFISGNPASVRIKDEHLRLAIVNIPASTRNPPKRLVPCPHQRAHPPSPAQGHMAGTHTPPRISLPDTILHYLLIDRNLQPREALPPRVVNRTKNIFIPGRVKRSRKLPKETTTRGFRRMEPTTWRR</sequence>
<proteinExistence type="predicted"/>
<feature type="region of interest" description="Disordered" evidence="1">
    <location>
        <begin position="168"/>
        <end position="187"/>
    </location>
</feature>
<reference evidence="2 3" key="1">
    <citation type="journal article" date="2020" name="Nat. Food">
        <title>A phased Vanilla planifolia genome enables genetic improvement of flavour and production.</title>
        <authorList>
            <person name="Hasing T."/>
            <person name="Tang H."/>
            <person name="Brym M."/>
            <person name="Khazi F."/>
            <person name="Huang T."/>
            <person name="Chambers A.H."/>
        </authorList>
    </citation>
    <scope>NUCLEOTIDE SEQUENCE [LARGE SCALE GENOMIC DNA]</scope>
    <source>
        <tissue evidence="2">Leaf</tissue>
    </source>
</reference>
<dbReference type="AlphaFoldDB" id="A0A835V4P3"/>
<evidence type="ECO:0000313" key="3">
    <source>
        <dbReference type="Proteomes" id="UP000636800"/>
    </source>
</evidence>
<organism evidence="2 3">
    <name type="scientific">Vanilla planifolia</name>
    <name type="common">Vanilla</name>
    <dbReference type="NCBI Taxonomy" id="51239"/>
    <lineage>
        <taxon>Eukaryota</taxon>
        <taxon>Viridiplantae</taxon>
        <taxon>Streptophyta</taxon>
        <taxon>Embryophyta</taxon>
        <taxon>Tracheophyta</taxon>
        <taxon>Spermatophyta</taxon>
        <taxon>Magnoliopsida</taxon>
        <taxon>Liliopsida</taxon>
        <taxon>Asparagales</taxon>
        <taxon>Orchidaceae</taxon>
        <taxon>Vanilloideae</taxon>
        <taxon>Vanilleae</taxon>
        <taxon>Vanilla</taxon>
    </lineage>
</organism>
<dbReference type="EMBL" id="JADCNL010000004">
    <property type="protein sequence ID" value="KAG0484568.1"/>
    <property type="molecule type" value="Genomic_DNA"/>
</dbReference>
<protein>
    <submittedName>
        <fullName evidence="2">Uncharacterized protein</fullName>
    </submittedName>
</protein>
<evidence type="ECO:0000256" key="1">
    <source>
        <dbReference type="SAM" id="MobiDB-lite"/>
    </source>
</evidence>
<gene>
    <name evidence="2" type="ORF">HPP92_008647</name>
</gene>
<dbReference type="OrthoDB" id="5835829at2759"/>
<name>A0A835V4P3_VANPL</name>
<dbReference type="Proteomes" id="UP000636800">
    <property type="component" value="Unassembled WGS sequence"/>
</dbReference>
<feature type="region of interest" description="Disordered" evidence="1">
    <location>
        <begin position="45"/>
        <end position="66"/>
    </location>
</feature>